<reference evidence="6 7" key="1">
    <citation type="submission" date="2021-05" db="EMBL/GenBank/DDBJ databases">
        <title>Genome Assembly of Synthetic Allotetraploid Brassica napus Reveals Homoeologous Exchanges between Subgenomes.</title>
        <authorList>
            <person name="Davis J.T."/>
        </authorList>
    </citation>
    <scope>NUCLEOTIDE SEQUENCE [LARGE SCALE GENOMIC DNA]</scope>
    <source>
        <strain evidence="7">cv. Da-Ae</strain>
        <tissue evidence="6">Seedling</tissue>
    </source>
</reference>
<keyword evidence="3" id="KW-0964">Secreted</keyword>
<keyword evidence="5" id="KW-1015">Disulfide bond</keyword>
<keyword evidence="4" id="KW-0732">Signal</keyword>
<comment type="caution">
    <text evidence="6">The sequence shown here is derived from an EMBL/GenBank/DDBJ whole genome shotgun (WGS) entry which is preliminary data.</text>
</comment>
<sequence>NHEIYFVFGFLCFHVPLSKSHPSFTIYNTYFHVYMTEVEGVRPMAQCPRKQIFGGGGCGSDGNKTCIKSFAKQGGDN</sequence>
<accession>A0ABQ8APK4</accession>
<evidence type="ECO:0000256" key="5">
    <source>
        <dbReference type="ARBA" id="ARBA00023157"/>
    </source>
</evidence>
<proteinExistence type="inferred from homology"/>
<protein>
    <recommendedName>
        <fullName evidence="8">Secreted protein</fullName>
    </recommendedName>
</protein>
<dbReference type="Proteomes" id="UP000824890">
    <property type="component" value="Unassembled WGS sequence"/>
</dbReference>
<dbReference type="Pfam" id="PF06876">
    <property type="entry name" value="SCRL"/>
    <property type="match status" value="1"/>
</dbReference>
<evidence type="ECO:0000313" key="6">
    <source>
        <dbReference type="EMBL" id="KAH0894482.1"/>
    </source>
</evidence>
<keyword evidence="7" id="KW-1185">Reference proteome</keyword>
<gene>
    <name evidence="6" type="ORF">HID58_056911</name>
</gene>
<evidence type="ECO:0000256" key="2">
    <source>
        <dbReference type="ARBA" id="ARBA00006722"/>
    </source>
</evidence>
<organism evidence="6 7">
    <name type="scientific">Brassica napus</name>
    <name type="common">Rape</name>
    <dbReference type="NCBI Taxonomy" id="3708"/>
    <lineage>
        <taxon>Eukaryota</taxon>
        <taxon>Viridiplantae</taxon>
        <taxon>Streptophyta</taxon>
        <taxon>Embryophyta</taxon>
        <taxon>Tracheophyta</taxon>
        <taxon>Spermatophyta</taxon>
        <taxon>Magnoliopsida</taxon>
        <taxon>eudicotyledons</taxon>
        <taxon>Gunneridae</taxon>
        <taxon>Pentapetalae</taxon>
        <taxon>rosids</taxon>
        <taxon>malvids</taxon>
        <taxon>Brassicales</taxon>
        <taxon>Brassicaceae</taxon>
        <taxon>Brassiceae</taxon>
        <taxon>Brassica</taxon>
    </lineage>
</organism>
<evidence type="ECO:0000313" key="7">
    <source>
        <dbReference type="Proteomes" id="UP000824890"/>
    </source>
</evidence>
<evidence type="ECO:0000256" key="4">
    <source>
        <dbReference type="ARBA" id="ARBA00022729"/>
    </source>
</evidence>
<name>A0ABQ8APK4_BRANA</name>
<evidence type="ECO:0008006" key="8">
    <source>
        <dbReference type="Google" id="ProtNLM"/>
    </source>
</evidence>
<dbReference type="InterPro" id="IPR010682">
    <property type="entry name" value="SCRL"/>
</dbReference>
<evidence type="ECO:0000256" key="3">
    <source>
        <dbReference type="ARBA" id="ARBA00022525"/>
    </source>
</evidence>
<comment type="subcellular location">
    <subcellularLocation>
        <location evidence="1">Secreted</location>
    </subcellularLocation>
</comment>
<evidence type="ECO:0000256" key="1">
    <source>
        <dbReference type="ARBA" id="ARBA00004613"/>
    </source>
</evidence>
<dbReference type="EMBL" id="JAGKQM010000013">
    <property type="protein sequence ID" value="KAH0894482.1"/>
    <property type="molecule type" value="Genomic_DNA"/>
</dbReference>
<feature type="non-terminal residue" evidence="6">
    <location>
        <position position="1"/>
    </location>
</feature>
<comment type="similarity">
    <text evidence="2">Belongs to the DEFL family.</text>
</comment>